<dbReference type="PROSITE" id="PS51318">
    <property type="entry name" value="TAT"/>
    <property type="match status" value="1"/>
</dbReference>
<evidence type="ECO:0000256" key="1">
    <source>
        <dbReference type="SAM" id="MobiDB-lite"/>
    </source>
</evidence>
<dbReference type="STRING" id="1523247.SAMN05660464_1277"/>
<sequence length="176" mass="16955">MSAPPAPPVPAGFSRRGLLAGAAGLALLAATAGCTPGSSGEAARETAEQVDRLAAQVAVQEAVVAAYAAAGTADPALRAELAVPADQARDQLDRLREAAPSSAASSSAASSGRASSTAAAPALAPPAGGDVRAWLREQIGTAATSHATACVEVTGARAALLGSVAAGLRGHETALA</sequence>
<feature type="compositionally biased region" description="Low complexity" evidence="1">
    <location>
        <begin position="98"/>
        <end position="126"/>
    </location>
</feature>
<evidence type="ECO:0000313" key="3">
    <source>
        <dbReference type="Proteomes" id="UP000198857"/>
    </source>
</evidence>
<proteinExistence type="predicted"/>
<evidence type="ECO:0000313" key="2">
    <source>
        <dbReference type="EMBL" id="SFO85792.1"/>
    </source>
</evidence>
<gene>
    <name evidence="2" type="ORF">SAMN05660464_1277</name>
</gene>
<keyword evidence="3" id="KW-1185">Reference proteome</keyword>
<dbReference type="Proteomes" id="UP000198857">
    <property type="component" value="Unassembled WGS sequence"/>
</dbReference>
<dbReference type="InterPro" id="IPR006311">
    <property type="entry name" value="TAT_signal"/>
</dbReference>
<dbReference type="OrthoDB" id="5198808at2"/>
<dbReference type="RefSeq" id="WP_091108839.1">
    <property type="nucleotide sequence ID" value="NZ_FOWQ01000002.1"/>
</dbReference>
<organism evidence="2 3">
    <name type="scientific">Geodermatophilus dictyosporus</name>
    <dbReference type="NCBI Taxonomy" id="1523247"/>
    <lineage>
        <taxon>Bacteria</taxon>
        <taxon>Bacillati</taxon>
        <taxon>Actinomycetota</taxon>
        <taxon>Actinomycetes</taxon>
        <taxon>Geodermatophilales</taxon>
        <taxon>Geodermatophilaceae</taxon>
        <taxon>Geodermatophilus</taxon>
    </lineage>
</organism>
<evidence type="ECO:0008006" key="4">
    <source>
        <dbReference type="Google" id="ProtNLM"/>
    </source>
</evidence>
<feature type="region of interest" description="Disordered" evidence="1">
    <location>
        <begin position="95"/>
        <end position="126"/>
    </location>
</feature>
<name>A0A1I5KLD7_9ACTN</name>
<accession>A0A1I5KLD7</accession>
<dbReference type="EMBL" id="FOWQ01000002">
    <property type="protein sequence ID" value="SFO85792.1"/>
    <property type="molecule type" value="Genomic_DNA"/>
</dbReference>
<reference evidence="3" key="1">
    <citation type="submission" date="2016-10" db="EMBL/GenBank/DDBJ databases">
        <authorList>
            <person name="Varghese N."/>
            <person name="Submissions S."/>
        </authorList>
    </citation>
    <scope>NUCLEOTIDE SEQUENCE [LARGE SCALE GENOMIC DNA]</scope>
    <source>
        <strain evidence="3">DSM 44208</strain>
    </source>
</reference>
<dbReference type="AlphaFoldDB" id="A0A1I5KLD7"/>
<protein>
    <recommendedName>
        <fullName evidence="4">DUF4439 domain-containing protein</fullName>
    </recommendedName>
</protein>